<gene>
    <name evidence="2" type="ORF">ElyMa_002089600</name>
</gene>
<feature type="compositionally biased region" description="Polar residues" evidence="1">
    <location>
        <begin position="1"/>
        <end position="16"/>
    </location>
</feature>
<comment type="caution">
    <text evidence="2">The sequence shown here is derived from an EMBL/GenBank/DDBJ whole genome shotgun (WGS) entry which is preliminary data.</text>
</comment>
<evidence type="ECO:0000256" key="1">
    <source>
        <dbReference type="SAM" id="MobiDB-lite"/>
    </source>
</evidence>
<keyword evidence="3" id="KW-1185">Reference proteome</keyword>
<evidence type="ECO:0000313" key="3">
    <source>
        <dbReference type="Proteomes" id="UP000762676"/>
    </source>
</evidence>
<sequence>MTSTRVTRGHNVTSPETGCGTRSPETRYSTSTPMVLWSSSKHLAVGPRGPGFGFLIWPTLSSASPSSSSQQQQPPLPPSTSTTTTTTSTAININNNHHRHHHLLPALCAQCSLMFPDNQQLCMSSTQPPTETSDHSATHSPTALDRNK</sequence>
<dbReference type="AlphaFoldDB" id="A0AAV4FFJ9"/>
<feature type="region of interest" description="Disordered" evidence="1">
    <location>
        <begin position="124"/>
        <end position="148"/>
    </location>
</feature>
<name>A0AAV4FFJ9_9GAST</name>
<protein>
    <submittedName>
        <fullName evidence="2">Uncharacterized protein</fullName>
    </submittedName>
</protein>
<proteinExistence type="predicted"/>
<dbReference type="Proteomes" id="UP000762676">
    <property type="component" value="Unassembled WGS sequence"/>
</dbReference>
<accession>A0AAV4FFJ9</accession>
<feature type="compositionally biased region" description="Low complexity" evidence="1">
    <location>
        <begin position="58"/>
        <end position="87"/>
    </location>
</feature>
<feature type="region of interest" description="Disordered" evidence="1">
    <location>
        <begin position="1"/>
        <end position="29"/>
    </location>
</feature>
<organism evidence="2 3">
    <name type="scientific">Elysia marginata</name>
    <dbReference type="NCBI Taxonomy" id="1093978"/>
    <lineage>
        <taxon>Eukaryota</taxon>
        <taxon>Metazoa</taxon>
        <taxon>Spiralia</taxon>
        <taxon>Lophotrochozoa</taxon>
        <taxon>Mollusca</taxon>
        <taxon>Gastropoda</taxon>
        <taxon>Heterobranchia</taxon>
        <taxon>Euthyneura</taxon>
        <taxon>Panpulmonata</taxon>
        <taxon>Sacoglossa</taxon>
        <taxon>Placobranchoidea</taxon>
        <taxon>Plakobranchidae</taxon>
        <taxon>Elysia</taxon>
    </lineage>
</organism>
<feature type="region of interest" description="Disordered" evidence="1">
    <location>
        <begin position="55"/>
        <end position="87"/>
    </location>
</feature>
<evidence type="ECO:0000313" key="2">
    <source>
        <dbReference type="EMBL" id="GFR71181.1"/>
    </source>
</evidence>
<reference evidence="2 3" key="1">
    <citation type="journal article" date="2021" name="Elife">
        <title>Chloroplast acquisition without the gene transfer in kleptoplastic sea slugs, Plakobranchus ocellatus.</title>
        <authorList>
            <person name="Maeda T."/>
            <person name="Takahashi S."/>
            <person name="Yoshida T."/>
            <person name="Shimamura S."/>
            <person name="Takaki Y."/>
            <person name="Nagai Y."/>
            <person name="Toyoda A."/>
            <person name="Suzuki Y."/>
            <person name="Arimoto A."/>
            <person name="Ishii H."/>
            <person name="Satoh N."/>
            <person name="Nishiyama T."/>
            <person name="Hasebe M."/>
            <person name="Maruyama T."/>
            <person name="Minagawa J."/>
            <person name="Obokata J."/>
            <person name="Shigenobu S."/>
        </authorList>
    </citation>
    <scope>NUCLEOTIDE SEQUENCE [LARGE SCALE GENOMIC DNA]</scope>
</reference>
<dbReference type="EMBL" id="BMAT01004261">
    <property type="protein sequence ID" value="GFR71181.1"/>
    <property type="molecule type" value="Genomic_DNA"/>
</dbReference>